<dbReference type="PANTHER" id="PTHR43646:SF6">
    <property type="entry name" value="PRE-MYCOFACTOCIN GLYCOSYLTRANSFERASE"/>
    <property type="match status" value="1"/>
</dbReference>
<proteinExistence type="predicted"/>
<sequence>MTAIERTQGSYTRRSGELVFGGSPWGLARLSAPARPFARRVLSRGAGAVEPVNDVERATARLLVDRGLALPVHPPRRPGPDEVDVIVPVHGSVVPLARLLPAVQGHRVTVVDDASSAADARDIARVCAAHGVRLVVLPENVGPGGARNAGLAASHDSAEGPADFAAFLDADTVPTEDWLDVLFPHFDDPAVAVAAPRVRGSVTGAGAGTVLERFESRRGGLDLGPQARRVAPGGQIGYVPSAALLVRRAALPHPAFEPGLRVGEDVDLIWRLVAAGHTVRYVPAAEVHHGVRSGLAEWSQRHAAYGTSAVPLEDRHPGRLAPATWGWPGLAVLAGSLVAAGGRDAVRGMGLAVVAGGVAVQLGAGVRRFHRQGLPVSGGAEVAVLGLRSEITAVGNALRREWWPLGALALAVSTVSAAPARRARRVARAVVVLALVPTVPDTARAARHWVQGRLGHDGPAHDAGTALDPARHLALRLVADAAYGTGVLRAAVRFRRWAVLRPRLRQRTA</sequence>
<dbReference type="Proteomes" id="UP001589575">
    <property type="component" value="Unassembled WGS sequence"/>
</dbReference>
<organism evidence="1 2">
    <name type="scientific">Citricoccus parietis</name>
    <dbReference type="NCBI Taxonomy" id="592307"/>
    <lineage>
        <taxon>Bacteria</taxon>
        <taxon>Bacillati</taxon>
        <taxon>Actinomycetota</taxon>
        <taxon>Actinomycetes</taxon>
        <taxon>Micrococcales</taxon>
        <taxon>Micrococcaceae</taxon>
        <taxon>Citricoccus</taxon>
    </lineage>
</organism>
<dbReference type="InterPro" id="IPR029044">
    <property type="entry name" value="Nucleotide-diphossugar_trans"/>
</dbReference>
<dbReference type="PANTHER" id="PTHR43646">
    <property type="entry name" value="GLYCOSYLTRANSFERASE"/>
    <property type="match status" value="1"/>
</dbReference>
<dbReference type="NCBIfam" id="TIGR03965">
    <property type="entry name" value="mycofact_glyco"/>
    <property type="match status" value="1"/>
</dbReference>
<dbReference type="InterPro" id="IPR023981">
    <property type="entry name" value="MftF"/>
</dbReference>
<evidence type="ECO:0000313" key="2">
    <source>
        <dbReference type="Proteomes" id="UP001589575"/>
    </source>
</evidence>
<gene>
    <name evidence="1" type="primary">mftF</name>
    <name evidence="1" type="ORF">ACFFX0_02720</name>
</gene>
<dbReference type="Gene3D" id="3.90.550.10">
    <property type="entry name" value="Spore Coat Polysaccharide Biosynthesis Protein SpsA, Chain A"/>
    <property type="match status" value="1"/>
</dbReference>
<reference evidence="1 2" key="1">
    <citation type="submission" date="2024-09" db="EMBL/GenBank/DDBJ databases">
        <authorList>
            <person name="Sun Q."/>
            <person name="Mori K."/>
        </authorList>
    </citation>
    <scope>NUCLEOTIDE SEQUENCE [LARGE SCALE GENOMIC DNA]</scope>
    <source>
        <strain evidence="1 2">CCM 7609</strain>
    </source>
</reference>
<protein>
    <submittedName>
        <fullName evidence="1">Mycofactocin biosynthesis glycosyltransferase MftF</fullName>
    </submittedName>
</protein>
<name>A0ABV5FTZ4_9MICC</name>
<dbReference type="Pfam" id="PF00535">
    <property type="entry name" value="Glycos_transf_2"/>
    <property type="match status" value="1"/>
</dbReference>
<keyword evidence="2" id="KW-1185">Reference proteome</keyword>
<dbReference type="SUPFAM" id="SSF53448">
    <property type="entry name" value="Nucleotide-diphospho-sugar transferases"/>
    <property type="match status" value="1"/>
</dbReference>
<comment type="caution">
    <text evidence="1">The sequence shown here is derived from an EMBL/GenBank/DDBJ whole genome shotgun (WGS) entry which is preliminary data.</text>
</comment>
<dbReference type="EMBL" id="JBHMFI010000001">
    <property type="protein sequence ID" value="MFB9070162.1"/>
    <property type="molecule type" value="Genomic_DNA"/>
</dbReference>
<evidence type="ECO:0000313" key="1">
    <source>
        <dbReference type="EMBL" id="MFB9070162.1"/>
    </source>
</evidence>
<accession>A0ABV5FTZ4</accession>
<dbReference type="InterPro" id="IPR001173">
    <property type="entry name" value="Glyco_trans_2-like"/>
</dbReference>